<evidence type="ECO:0000313" key="1">
    <source>
        <dbReference type="EMBL" id="MPM97577.1"/>
    </source>
</evidence>
<protein>
    <submittedName>
        <fullName evidence="1">Uncharacterized protein</fullName>
    </submittedName>
</protein>
<organism evidence="1">
    <name type="scientific">bioreactor metagenome</name>
    <dbReference type="NCBI Taxonomy" id="1076179"/>
    <lineage>
        <taxon>unclassified sequences</taxon>
        <taxon>metagenomes</taxon>
        <taxon>ecological metagenomes</taxon>
    </lineage>
</organism>
<reference evidence="1" key="1">
    <citation type="submission" date="2019-08" db="EMBL/GenBank/DDBJ databases">
        <authorList>
            <person name="Kucharzyk K."/>
            <person name="Murdoch R.W."/>
            <person name="Higgins S."/>
            <person name="Loffler F."/>
        </authorList>
    </citation>
    <scope>NUCLEOTIDE SEQUENCE</scope>
</reference>
<gene>
    <name evidence="1" type="ORF">SDC9_144752</name>
</gene>
<sequence length="304" mass="33925">MSEVKDNLNEDCCGCEKPGPVEKPNRCQEGCCSPKEIAAPLDVCTAKGIPVLSDRIYDCVYLEDKQRKYLKDIEFTITSNGNYKQGDEICIETIIVKYKCIGLIDEEIEVRIDSLENEVSFHSSDESESCKCEFDCSGGSIKKKLYNIYKGSKTIDIECCEEGRKTIIGEDCLDFYICKAKLIVKGKIGCENFRAETEEFSGPLSGGFGFNKADFFGTICLPTGRNRIHFQEIFDACLSIDCIRSTKTYDPTTNKFCADAFSTLLISKTIYAIVKEELIVYTNTNPGSITCTDGRIGSNCYYNG</sequence>
<dbReference type="AlphaFoldDB" id="A0A645E707"/>
<dbReference type="EMBL" id="VSSQ01043838">
    <property type="protein sequence ID" value="MPM97577.1"/>
    <property type="molecule type" value="Genomic_DNA"/>
</dbReference>
<proteinExistence type="predicted"/>
<comment type="caution">
    <text evidence="1">The sequence shown here is derived from an EMBL/GenBank/DDBJ whole genome shotgun (WGS) entry which is preliminary data.</text>
</comment>
<accession>A0A645E707</accession>
<name>A0A645E707_9ZZZZ</name>